<sequence length="44" mass="5385">MDRCVYCHEELAIMERNRSECWNCQEKMSETYSDDHIEVEDEVK</sequence>
<gene>
    <name evidence="1" type="ORF">BACCIP111899_04403</name>
</gene>
<accession>A0ABN8A7Y2</accession>
<reference evidence="1 2" key="1">
    <citation type="submission" date="2021-10" db="EMBL/GenBank/DDBJ databases">
        <authorList>
            <person name="Criscuolo A."/>
        </authorList>
    </citation>
    <scope>NUCLEOTIDE SEQUENCE [LARGE SCALE GENOMIC DNA]</scope>
    <source>
        <strain evidence="2">CIP 111899</strain>
    </source>
</reference>
<dbReference type="EMBL" id="CAKJTI010000069">
    <property type="protein sequence ID" value="CAG9615166.1"/>
    <property type="molecule type" value="Genomic_DNA"/>
</dbReference>
<evidence type="ECO:0008006" key="3">
    <source>
        <dbReference type="Google" id="ProtNLM"/>
    </source>
</evidence>
<keyword evidence="2" id="KW-1185">Reference proteome</keyword>
<protein>
    <recommendedName>
        <fullName evidence="3">YhfH family protein</fullName>
    </recommendedName>
</protein>
<dbReference type="RefSeq" id="WP_302850634.1">
    <property type="nucleotide sequence ID" value="NZ_CAKJTI010000069.1"/>
</dbReference>
<evidence type="ECO:0000313" key="1">
    <source>
        <dbReference type="EMBL" id="CAG9615166.1"/>
    </source>
</evidence>
<proteinExistence type="predicted"/>
<comment type="caution">
    <text evidence="1">The sequence shown here is derived from an EMBL/GenBank/DDBJ whole genome shotgun (WGS) entry which is preliminary data.</text>
</comment>
<evidence type="ECO:0000313" key="2">
    <source>
        <dbReference type="Proteomes" id="UP000789423"/>
    </source>
</evidence>
<dbReference type="Proteomes" id="UP000789423">
    <property type="component" value="Unassembled WGS sequence"/>
</dbReference>
<name>A0ABN8A7Y2_9BACI</name>
<organism evidence="1 2">
    <name type="scientific">Bacillus rhizoplanae</name>
    <dbReference type="NCBI Taxonomy" id="2880966"/>
    <lineage>
        <taxon>Bacteria</taxon>
        <taxon>Bacillati</taxon>
        <taxon>Bacillota</taxon>
        <taxon>Bacilli</taxon>
        <taxon>Bacillales</taxon>
        <taxon>Bacillaceae</taxon>
        <taxon>Bacillus</taxon>
    </lineage>
</organism>